<name>A0A239I932_9SPHN</name>
<dbReference type="AlphaFoldDB" id="A0A239I932"/>
<gene>
    <name evidence="1" type="ORF">SAMN06295912_12258</name>
</gene>
<accession>A0A239I932</accession>
<dbReference type="RefSeq" id="WP_089220657.1">
    <property type="nucleotide sequence ID" value="NZ_FZOS01000022.1"/>
</dbReference>
<dbReference type="Proteomes" id="UP000198281">
    <property type="component" value="Unassembled WGS sequence"/>
</dbReference>
<dbReference type="EMBL" id="FZOS01000022">
    <property type="protein sequence ID" value="SNS90011.1"/>
    <property type="molecule type" value="Genomic_DNA"/>
</dbReference>
<keyword evidence="2" id="KW-1185">Reference proteome</keyword>
<organism evidence="1 2">
    <name type="scientific">Edaphosphingomonas laterariae</name>
    <dbReference type="NCBI Taxonomy" id="861865"/>
    <lineage>
        <taxon>Bacteria</taxon>
        <taxon>Pseudomonadati</taxon>
        <taxon>Pseudomonadota</taxon>
        <taxon>Alphaproteobacteria</taxon>
        <taxon>Sphingomonadales</taxon>
        <taxon>Rhizorhabdaceae</taxon>
        <taxon>Edaphosphingomonas</taxon>
    </lineage>
</organism>
<protein>
    <submittedName>
        <fullName evidence="1">Uncharacterized protein</fullName>
    </submittedName>
</protein>
<reference evidence="2" key="1">
    <citation type="submission" date="2017-06" db="EMBL/GenBank/DDBJ databases">
        <authorList>
            <person name="Varghese N."/>
            <person name="Submissions S."/>
        </authorList>
    </citation>
    <scope>NUCLEOTIDE SEQUENCE [LARGE SCALE GENOMIC DNA]</scope>
    <source>
        <strain evidence="2">LNB2</strain>
    </source>
</reference>
<proteinExistence type="predicted"/>
<evidence type="ECO:0000313" key="2">
    <source>
        <dbReference type="Proteomes" id="UP000198281"/>
    </source>
</evidence>
<evidence type="ECO:0000313" key="1">
    <source>
        <dbReference type="EMBL" id="SNS90011.1"/>
    </source>
</evidence>
<sequence>MELGYATLVQLIQQMFDLPAEQRMALDGRFKYFQRLHLPAQANVGRQRAVYDGEAVLQTALAFQLLDCGVRPASAAATVLHQWPAIADALRDAWANQIRAGPRSGPFLGIAPRALDGLGHRGARPPGWCGVLTKADLIAWCDDATAEQILIVHLPRFVAAVVNGLDRVSPGDGLAMRTWLAGGRSRATRRGQR</sequence>